<protein>
    <recommendedName>
        <fullName evidence="15">Transient receptor potential cation channel subfamily M member 3</fullName>
    </recommendedName>
</protein>
<feature type="transmembrane region" description="Helical" evidence="9">
    <location>
        <begin position="1310"/>
        <end position="1332"/>
    </location>
</feature>
<feature type="transmembrane region" description="Helical" evidence="9">
    <location>
        <begin position="1241"/>
        <end position="1263"/>
    </location>
</feature>
<keyword evidence="6 9" id="KW-0472">Membrane</keyword>
<feature type="transmembrane region" description="Helical" evidence="9">
    <location>
        <begin position="1090"/>
        <end position="1112"/>
    </location>
</feature>
<feature type="domain" description="TRPM-like" evidence="12">
    <location>
        <begin position="855"/>
        <end position="912"/>
    </location>
</feature>
<evidence type="ECO:0000256" key="8">
    <source>
        <dbReference type="SAM" id="MobiDB-lite"/>
    </source>
</evidence>
<evidence type="ECO:0000256" key="1">
    <source>
        <dbReference type="ARBA" id="ARBA00004141"/>
    </source>
</evidence>
<dbReference type="GO" id="GO:0005261">
    <property type="term" value="F:monoatomic cation channel activity"/>
    <property type="evidence" value="ECO:0007669"/>
    <property type="project" value="TreeGrafter"/>
</dbReference>
<feature type="domain" description="TRPM SLOG" evidence="11">
    <location>
        <begin position="621"/>
        <end position="732"/>
    </location>
</feature>
<sequence length="1578" mass="180913">MSDEHQNSMGPVMDATPEIQELSERPEIKHAAIHELHKKHHENQVHHFTEEHREKHIAAWKVTKYAEEVAAYGINYFMKVFIGDGLFIHIRVHRQAHHAKYDFYSLHETFKHDVATCVFTEGIHNLNGVFIQEMAGEIAEQMRNVQKKIKSLAICQQDASNELTMDFGFLKFDENELDSSTRLSEYIRLSLNTSAETVVKFMKDGWGLPNPDLIISVTGGAKSFEMSTRLKKVFQRGLVAAAVNTNAWLITAGTNAGVVKEVGEALNNYRYKNEKHGLDVPCIGIGSWGYTAGNELLSKPASIWPTSMNGYSKGSHLLMKSMRSQSLDAIHMDVADEYCVRNYVVKEKLKKRCDLEPNHTHFLLFDDGGTSADTVLPLRAEIEKYCRHSSSQTVVEDETEQTLIPIVMVLVEGGPSSIRTICQALESNTPVVVVKDSGRAADLVAELYACYPENENSTGNNVFPLRPQTAASRGDSREVEINKILTKAKNDNAWIDEIKSDLCRVLSERHELVTIFKFDSKKHNGNLEDAILEALFNAAKFSGDTNEQHRRTAELKLALAWHKFDYTQNYLLTDTTISKWKEINLRRALVDALRRGHVDFVELLIEFGTSLENLTVADLKELYKTADKRCDLEPNHTHFLLFDDGGTSADTVLPLRAEIEKYCRHSCSQTVVEDETEQTLIPIVMVLVEGGPSSIRTICQALDSNTPVVVVKDSGRAADLVAELYACYPENENNTGNNIFPLRPQTAASRSDSREVEINKILTKAKNDNAWIDEIKSDLCRVLSERHELVTIFKFDGKKHNGNLEDAILEALFNAAKFSGDTNEQHRRTAELKLALAWHKFDYTQNYLLTDTTISKWKEPNLRRALVDALRRGHVDFVELLIEFGTSLENLTVADLKELYKTANTSNALPLKIRAKRDASMRDLFYLSYFKSLCNGAMVDRTLSLKDEQRLGQSASRDLFLWAIFLDRFELATYLCSKTWNSSVAPLFGALIYRRAARLTLDSEMKQQYMGNADQLDNYAASIIDRCFDNDEEFAVDMLKRPSTVFYNITPLQLAVKSNCRSFIASKCVQRYIDNEWYGHINYKRQAIHFRVFLCSLFLPLLPIFCFFLPYVQKHKRLVRSARDPSTVSQPTMIHSVIQPGLNRGKVYLGKIDKIAYFYRAPIVRFYYYTIFFVIFLGLFSFVLLADYFPWNNYQEQRSGIQGLHIPIPEIFLHICLWCLVIEEARQLISVDSKREFFSRIWNIIDVLGIVLYVIGFITRFFVNESLFTVSKIFLCLDLILWYVRTLNLFAAYEKFGLKLFMIFNTMRDLLFFICFILIFLYGFSVASWSLINTTNQVFWNYNSDGSLYNVSTANNGNDLWTWQTIRDVTNYGVWKVFGQVDPIDGNDSYSDVAFVLAILFVAIANVLLLNVLVALFNLTIQNVQNQSHVLWRYQRFLLVAEYRDKPLLPPPFNIFYYLFVFLRYIIRKMKNLCRRCRHGATVSGDNVPIDRIDVSESIIQSEEFKITDAMQRESAIADDYWGYTLKHGKKDPMEIALHDIEEKLHDVRQQLQMIHIGSNKNNYQPLSNDRNSCQSED</sequence>
<evidence type="ECO:0000256" key="2">
    <source>
        <dbReference type="ARBA" id="ARBA00022448"/>
    </source>
</evidence>
<feature type="domain" description="Ion transport" evidence="10">
    <location>
        <begin position="1168"/>
        <end position="1428"/>
    </location>
</feature>
<proteinExistence type="predicted"/>
<dbReference type="Proteomes" id="UP000663852">
    <property type="component" value="Unassembled WGS sequence"/>
</dbReference>
<feature type="domain" description="TRPM-like" evidence="12">
    <location>
        <begin position="946"/>
        <end position="1065"/>
    </location>
</feature>
<dbReference type="SMART" id="SM00248">
    <property type="entry name" value="ANK"/>
    <property type="match status" value="2"/>
</dbReference>
<keyword evidence="4 9" id="KW-1133">Transmembrane helix</keyword>
<dbReference type="InterPro" id="IPR002110">
    <property type="entry name" value="Ankyrin_rpt"/>
</dbReference>
<feature type="domain" description="TRPM SLOG" evidence="11">
    <location>
        <begin position="185"/>
        <end position="313"/>
    </location>
</feature>
<evidence type="ECO:0000259" key="10">
    <source>
        <dbReference type="Pfam" id="PF00520"/>
    </source>
</evidence>
<feature type="domain" description="TRPM SLOG" evidence="11">
    <location>
        <begin position="340"/>
        <end position="455"/>
    </location>
</feature>
<reference evidence="13" key="1">
    <citation type="submission" date="2021-02" db="EMBL/GenBank/DDBJ databases">
        <authorList>
            <person name="Nowell W R."/>
        </authorList>
    </citation>
    <scope>NUCLEOTIDE SEQUENCE</scope>
</reference>
<dbReference type="InterPro" id="IPR050927">
    <property type="entry name" value="TRPM"/>
</dbReference>
<evidence type="ECO:0000313" key="13">
    <source>
        <dbReference type="EMBL" id="CAF1358817.1"/>
    </source>
</evidence>
<gene>
    <name evidence="13" type="ORF">EDS130_LOCUS33697</name>
</gene>
<keyword evidence="5" id="KW-0406">Ion transport</keyword>
<evidence type="ECO:0000313" key="14">
    <source>
        <dbReference type="Proteomes" id="UP000663852"/>
    </source>
</evidence>
<comment type="subcellular location">
    <subcellularLocation>
        <location evidence="1">Membrane</location>
        <topology evidence="1">Multi-pass membrane protein</topology>
    </subcellularLocation>
</comment>
<dbReference type="Pfam" id="PF25508">
    <property type="entry name" value="TRPM2"/>
    <property type="match status" value="2"/>
</dbReference>
<name>A0A815I0A5_ADIRI</name>
<dbReference type="InterPro" id="IPR036770">
    <property type="entry name" value="Ankyrin_rpt-contain_sf"/>
</dbReference>
<dbReference type="SUPFAM" id="SSF48403">
    <property type="entry name" value="Ankyrin repeat"/>
    <property type="match status" value="1"/>
</dbReference>
<evidence type="ECO:0000256" key="3">
    <source>
        <dbReference type="ARBA" id="ARBA00022692"/>
    </source>
</evidence>
<keyword evidence="2" id="KW-0813">Transport</keyword>
<dbReference type="PANTHER" id="PTHR13800:SF1">
    <property type="entry name" value="TRANSIENT RECEPTOR POTENTIAL CATION CHANNEL TRPM"/>
    <property type="match status" value="1"/>
</dbReference>
<feature type="transmembrane region" description="Helical" evidence="9">
    <location>
        <begin position="1269"/>
        <end position="1290"/>
    </location>
</feature>
<evidence type="ECO:0000256" key="7">
    <source>
        <dbReference type="ARBA" id="ARBA00023303"/>
    </source>
</evidence>
<accession>A0A815I0A5</accession>
<dbReference type="GO" id="GO:0030001">
    <property type="term" value="P:metal ion transport"/>
    <property type="evidence" value="ECO:0007669"/>
    <property type="project" value="TreeGrafter"/>
</dbReference>
<dbReference type="PANTHER" id="PTHR13800">
    <property type="entry name" value="TRANSIENT RECEPTOR POTENTIAL CATION CHANNEL, SUBFAMILY M, MEMBER 6"/>
    <property type="match status" value="1"/>
</dbReference>
<dbReference type="Gene3D" id="3.10.450.10">
    <property type="match status" value="1"/>
</dbReference>
<dbReference type="InterPro" id="IPR005821">
    <property type="entry name" value="Ion_trans_dom"/>
</dbReference>
<evidence type="ECO:0000259" key="12">
    <source>
        <dbReference type="Pfam" id="PF25508"/>
    </source>
</evidence>
<dbReference type="OrthoDB" id="310870at2759"/>
<dbReference type="Pfam" id="PF00520">
    <property type="entry name" value="Ion_trans"/>
    <property type="match status" value="1"/>
</dbReference>
<dbReference type="InterPro" id="IPR057366">
    <property type="entry name" value="TRPM-like"/>
</dbReference>
<feature type="region of interest" description="Disordered" evidence="8">
    <location>
        <begin position="1559"/>
        <end position="1578"/>
    </location>
</feature>
<dbReference type="GO" id="GO:0005886">
    <property type="term" value="C:plasma membrane"/>
    <property type="evidence" value="ECO:0007669"/>
    <property type="project" value="TreeGrafter"/>
</dbReference>
<evidence type="ECO:0000256" key="5">
    <source>
        <dbReference type="ARBA" id="ARBA00023065"/>
    </source>
</evidence>
<keyword evidence="7" id="KW-0407">Ion channel</keyword>
<evidence type="ECO:0000256" key="4">
    <source>
        <dbReference type="ARBA" id="ARBA00022989"/>
    </source>
</evidence>
<feature type="transmembrane region" description="Helical" evidence="9">
    <location>
        <begin position="1211"/>
        <end position="1229"/>
    </location>
</feature>
<comment type="caution">
    <text evidence="13">The sequence shown here is derived from an EMBL/GenBank/DDBJ whole genome shotgun (WGS) entry which is preliminary data.</text>
</comment>
<evidence type="ECO:0000259" key="11">
    <source>
        <dbReference type="Pfam" id="PF18139"/>
    </source>
</evidence>
<evidence type="ECO:0008006" key="15">
    <source>
        <dbReference type="Google" id="ProtNLM"/>
    </source>
</evidence>
<dbReference type="InterPro" id="IPR041491">
    <property type="entry name" value="TRPM_SLOG"/>
</dbReference>
<feature type="transmembrane region" description="Helical" evidence="9">
    <location>
        <begin position="1393"/>
        <end position="1419"/>
    </location>
</feature>
<evidence type="ECO:0000256" key="6">
    <source>
        <dbReference type="ARBA" id="ARBA00023136"/>
    </source>
</evidence>
<feature type="transmembrane region" description="Helical" evidence="9">
    <location>
        <begin position="1166"/>
        <end position="1191"/>
    </location>
</feature>
<dbReference type="Pfam" id="PF18139">
    <property type="entry name" value="LSDAT_euk"/>
    <property type="match status" value="3"/>
</dbReference>
<feature type="transmembrane region" description="Helical" evidence="9">
    <location>
        <begin position="1448"/>
        <end position="1467"/>
    </location>
</feature>
<dbReference type="EMBL" id="CAJNOJ010000272">
    <property type="protein sequence ID" value="CAF1358817.1"/>
    <property type="molecule type" value="Genomic_DNA"/>
</dbReference>
<organism evidence="13 14">
    <name type="scientific">Adineta ricciae</name>
    <name type="common">Rotifer</name>
    <dbReference type="NCBI Taxonomy" id="249248"/>
    <lineage>
        <taxon>Eukaryota</taxon>
        <taxon>Metazoa</taxon>
        <taxon>Spiralia</taxon>
        <taxon>Gnathifera</taxon>
        <taxon>Rotifera</taxon>
        <taxon>Eurotatoria</taxon>
        <taxon>Bdelloidea</taxon>
        <taxon>Adinetida</taxon>
        <taxon>Adinetidae</taxon>
        <taxon>Adineta</taxon>
    </lineage>
</organism>
<evidence type="ECO:0000256" key="9">
    <source>
        <dbReference type="SAM" id="Phobius"/>
    </source>
</evidence>
<keyword evidence="3 9" id="KW-0812">Transmembrane</keyword>